<evidence type="ECO:0000313" key="3">
    <source>
        <dbReference type="Proteomes" id="UP000742786"/>
    </source>
</evidence>
<protein>
    <submittedName>
        <fullName evidence="2">Uncharacterized protein</fullName>
    </submittedName>
</protein>
<dbReference type="EMBL" id="CAJQUM010000001">
    <property type="protein sequence ID" value="CAG4882478.1"/>
    <property type="molecule type" value="Genomic_DNA"/>
</dbReference>
<feature type="transmembrane region" description="Helical" evidence="1">
    <location>
        <begin position="21"/>
        <end position="45"/>
    </location>
</feature>
<evidence type="ECO:0000313" key="2">
    <source>
        <dbReference type="EMBL" id="CAG4882478.1"/>
    </source>
</evidence>
<reference evidence="2" key="1">
    <citation type="submission" date="2021-04" db="EMBL/GenBank/DDBJ databases">
        <authorList>
            <person name="Hornung B."/>
        </authorList>
    </citation>
    <scope>NUCLEOTIDE SEQUENCE</scope>
    <source>
        <strain evidence="2">G5G6</strain>
    </source>
</reference>
<dbReference type="AlphaFoldDB" id="A0A916J1Z1"/>
<organism evidence="2 3">
    <name type="scientific">Georgfuchsia toluolica</name>
    <dbReference type="NCBI Taxonomy" id="424218"/>
    <lineage>
        <taxon>Bacteria</taxon>
        <taxon>Pseudomonadati</taxon>
        <taxon>Pseudomonadota</taxon>
        <taxon>Betaproteobacteria</taxon>
        <taxon>Nitrosomonadales</taxon>
        <taxon>Sterolibacteriaceae</taxon>
        <taxon>Georgfuchsia</taxon>
    </lineage>
</organism>
<keyword evidence="1" id="KW-1133">Transmembrane helix</keyword>
<evidence type="ECO:0000256" key="1">
    <source>
        <dbReference type="SAM" id="Phobius"/>
    </source>
</evidence>
<keyword evidence="3" id="KW-1185">Reference proteome</keyword>
<comment type="caution">
    <text evidence="2">The sequence shown here is derived from an EMBL/GenBank/DDBJ whole genome shotgun (WGS) entry which is preliminary data.</text>
</comment>
<keyword evidence="1" id="KW-0812">Transmembrane</keyword>
<dbReference type="Proteomes" id="UP000742786">
    <property type="component" value="Unassembled WGS sequence"/>
</dbReference>
<keyword evidence="1" id="KW-0472">Membrane</keyword>
<sequence>MNISVQLQKDINTLEIRTRKGYFICMLLTIAHELFGVLLTCVNVRHNDGLVMLPMNLWKF</sequence>
<proteinExistence type="predicted"/>
<gene>
    <name evidence="2" type="ORF">GTOL_10360</name>
</gene>
<name>A0A916J1Z1_9PROT</name>
<accession>A0A916J1Z1</accession>